<protein>
    <recommendedName>
        <fullName evidence="2">Nicotinate-nucleotide--dimethylbenzimidazole phosphoribosyltransferase</fullName>
    </recommendedName>
</protein>
<name>A0A645IUN3_9ZZZZ</name>
<dbReference type="AlphaFoldDB" id="A0A645IUN3"/>
<organism evidence="1">
    <name type="scientific">bioreactor metagenome</name>
    <dbReference type="NCBI Taxonomy" id="1076179"/>
    <lineage>
        <taxon>unclassified sequences</taxon>
        <taxon>metagenomes</taxon>
        <taxon>ecological metagenomes</taxon>
    </lineage>
</organism>
<evidence type="ECO:0000313" key="1">
    <source>
        <dbReference type="EMBL" id="MPN55121.1"/>
    </source>
</evidence>
<comment type="caution">
    <text evidence="1">The sequence shown here is derived from an EMBL/GenBank/DDBJ whole genome shotgun (WGS) entry which is preliminary data.</text>
</comment>
<dbReference type="InterPro" id="IPR003200">
    <property type="entry name" value="Nict_dMeBzImd_PRibTrfase"/>
</dbReference>
<dbReference type="GO" id="GO:0008939">
    <property type="term" value="F:nicotinate-nucleotide-dimethylbenzimidazole phosphoribosyltransferase activity"/>
    <property type="evidence" value="ECO:0007669"/>
    <property type="project" value="InterPro"/>
</dbReference>
<dbReference type="InterPro" id="IPR023195">
    <property type="entry name" value="Nict_dMeBzImd_PRibTrfase_N"/>
</dbReference>
<dbReference type="Gene3D" id="1.10.1610.10">
    <property type="match status" value="1"/>
</dbReference>
<proteinExistence type="predicted"/>
<sequence length="58" mass="5951">MDIEAGDGTGATLGMSLINASLHVLNDMKTFGDAEVAVAQDGPGALRQSKDVKDSMIS</sequence>
<accession>A0A645IUN3</accession>
<evidence type="ECO:0008006" key="2">
    <source>
        <dbReference type="Google" id="ProtNLM"/>
    </source>
</evidence>
<gene>
    <name evidence="1" type="ORF">SDC9_202800</name>
</gene>
<dbReference type="EMBL" id="VSSQ01123994">
    <property type="protein sequence ID" value="MPN55121.1"/>
    <property type="molecule type" value="Genomic_DNA"/>
</dbReference>
<dbReference type="Pfam" id="PF02277">
    <property type="entry name" value="DBI_PRT"/>
    <property type="match status" value="1"/>
</dbReference>
<reference evidence="1" key="1">
    <citation type="submission" date="2019-08" db="EMBL/GenBank/DDBJ databases">
        <authorList>
            <person name="Kucharzyk K."/>
            <person name="Murdoch R.W."/>
            <person name="Higgins S."/>
            <person name="Loffler F."/>
        </authorList>
    </citation>
    <scope>NUCLEOTIDE SEQUENCE</scope>
</reference>